<evidence type="ECO:0000256" key="1">
    <source>
        <dbReference type="ARBA" id="ARBA00001946"/>
    </source>
</evidence>
<dbReference type="Gene3D" id="1.10.600.10">
    <property type="entry name" value="Farnesyl Diphosphate Synthase"/>
    <property type="match status" value="1"/>
</dbReference>
<dbReference type="AlphaFoldDB" id="A0A4D6Y1R0"/>
<keyword evidence="3 7" id="KW-0808">Transferase</keyword>
<dbReference type="Pfam" id="PF00348">
    <property type="entry name" value="polyprenyl_synt"/>
    <property type="match status" value="1"/>
</dbReference>
<dbReference type="SFLD" id="SFLDG01017">
    <property type="entry name" value="Polyprenyl_Transferase_Like"/>
    <property type="match status" value="1"/>
</dbReference>
<reference evidence="8 9" key="1">
    <citation type="submission" date="2018-12" db="EMBL/GenBank/DDBJ databases">
        <authorList>
            <person name="Chong R.A."/>
        </authorList>
    </citation>
    <scope>NUCLEOTIDE SEQUENCE [LARGE SCALE GENOMIC DNA]</scope>
    <source>
        <strain evidence="8 9">Mga</strain>
    </source>
</reference>
<dbReference type="OrthoDB" id="9805316at2"/>
<reference evidence="8 9" key="2">
    <citation type="submission" date="2019-05" db="EMBL/GenBank/DDBJ databases">
        <title>Genome evolution of the obligate endosymbiont Buchnera aphidicola.</title>
        <authorList>
            <person name="Moran N.A."/>
        </authorList>
    </citation>
    <scope>NUCLEOTIDE SEQUENCE [LARGE SCALE GENOMIC DNA]</scope>
    <source>
        <strain evidence="8 9">Mga</strain>
    </source>
</reference>
<gene>
    <name evidence="8" type="ORF">D9V72_02355</name>
</gene>
<dbReference type="PROSITE" id="PS00444">
    <property type="entry name" value="POLYPRENYL_SYNTHASE_2"/>
    <property type="match status" value="1"/>
</dbReference>
<dbReference type="GO" id="GO:0008654">
    <property type="term" value="P:phospholipid biosynthetic process"/>
    <property type="evidence" value="ECO:0007669"/>
    <property type="project" value="UniProtKB-ARBA"/>
</dbReference>
<evidence type="ECO:0000256" key="6">
    <source>
        <dbReference type="ARBA" id="ARBA00023229"/>
    </source>
</evidence>
<dbReference type="GO" id="GO:0004659">
    <property type="term" value="F:prenyltransferase activity"/>
    <property type="evidence" value="ECO:0007669"/>
    <property type="project" value="InterPro"/>
</dbReference>
<dbReference type="InterPro" id="IPR008949">
    <property type="entry name" value="Isoprenoid_synthase_dom_sf"/>
</dbReference>
<proteinExistence type="inferred from homology"/>
<dbReference type="EMBL" id="CP034867">
    <property type="protein sequence ID" value="QCI22897.1"/>
    <property type="molecule type" value="Genomic_DNA"/>
</dbReference>
<protein>
    <submittedName>
        <fullName evidence="8">(2E,6E)-farnesyl diphosphate synthase</fullName>
    </submittedName>
</protein>
<dbReference type="GO" id="GO:0046872">
    <property type="term" value="F:metal ion binding"/>
    <property type="evidence" value="ECO:0007669"/>
    <property type="project" value="UniProtKB-KW"/>
</dbReference>
<dbReference type="PROSITE" id="PS00723">
    <property type="entry name" value="POLYPRENYL_SYNTHASE_1"/>
    <property type="match status" value="1"/>
</dbReference>
<evidence type="ECO:0000313" key="9">
    <source>
        <dbReference type="Proteomes" id="UP000298716"/>
    </source>
</evidence>
<evidence type="ECO:0000256" key="3">
    <source>
        <dbReference type="ARBA" id="ARBA00022679"/>
    </source>
</evidence>
<dbReference type="GO" id="GO:0016114">
    <property type="term" value="P:terpenoid biosynthetic process"/>
    <property type="evidence" value="ECO:0007669"/>
    <property type="project" value="UniProtKB-ARBA"/>
</dbReference>
<dbReference type="PANTHER" id="PTHR43281">
    <property type="entry name" value="FARNESYL DIPHOSPHATE SYNTHASE"/>
    <property type="match status" value="1"/>
</dbReference>
<evidence type="ECO:0000256" key="7">
    <source>
        <dbReference type="RuleBase" id="RU004466"/>
    </source>
</evidence>
<dbReference type="InterPro" id="IPR000092">
    <property type="entry name" value="Polyprenyl_synt"/>
</dbReference>
<evidence type="ECO:0000313" key="8">
    <source>
        <dbReference type="EMBL" id="QCI22897.1"/>
    </source>
</evidence>
<dbReference type="Proteomes" id="UP000298716">
    <property type="component" value="Chromosome"/>
</dbReference>
<dbReference type="SUPFAM" id="SSF48576">
    <property type="entry name" value="Terpenoid synthases"/>
    <property type="match status" value="1"/>
</dbReference>
<dbReference type="SFLD" id="SFLDS00005">
    <property type="entry name" value="Isoprenoid_Synthase_Type_I"/>
    <property type="match status" value="1"/>
</dbReference>
<keyword evidence="5" id="KW-0460">Magnesium</keyword>
<comment type="cofactor">
    <cofactor evidence="1">
        <name>Mg(2+)</name>
        <dbReference type="ChEBI" id="CHEBI:18420"/>
    </cofactor>
</comment>
<dbReference type="FunFam" id="1.10.600.10:FF:000001">
    <property type="entry name" value="Geranylgeranyl diphosphate synthase"/>
    <property type="match status" value="1"/>
</dbReference>
<sequence length="294" mass="33752">MNFFHLYKIYKNRIDKKLFHILNQLPFQESNLLKAMKYSVFSGSKRLRSSLVYATGEVLKVNIITLDVISASIEFIHSYSLIHDDLPCMDDDNFRRGKSSCHIKYGESTSLLAGDALQSLAFNVLSENFMPNVSNFKRIKMISELSNSIGSSGMCIGQKLDLEAEIEEINLSRLETINFYKTAYLMRSAVRLVFLSSNHSSRSVLSMLDAFSISLGLAFQIQDDILDFEKDKEKIKNNKIIKKNTYPSIIGLDESKKKIKQLYQKSFLALHSLKKKFNTKTLKKLTKFIIKRIE</sequence>
<organism evidence="8 9">
    <name type="scientific">Buchnera aphidicola</name>
    <name type="common">Macrosiphum gaurae</name>
    <dbReference type="NCBI Taxonomy" id="2315801"/>
    <lineage>
        <taxon>Bacteria</taxon>
        <taxon>Pseudomonadati</taxon>
        <taxon>Pseudomonadota</taxon>
        <taxon>Gammaproteobacteria</taxon>
        <taxon>Enterobacterales</taxon>
        <taxon>Erwiniaceae</taxon>
        <taxon>Buchnera</taxon>
    </lineage>
</organism>
<keyword evidence="4" id="KW-0479">Metal-binding</keyword>
<evidence type="ECO:0000256" key="2">
    <source>
        <dbReference type="ARBA" id="ARBA00006706"/>
    </source>
</evidence>
<name>A0A4D6Y1R0_9GAMM</name>
<evidence type="ECO:0000256" key="5">
    <source>
        <dbReference type="ARBA" id="ARBA00022842"/>
    </source>
</evidence>
<dbReference type="PANTHER" id="PTHR43281:SF1">
    <property type="entry name" value="FARNESYL DIPHOSPHATE SYNTHASE"/>
    <property type="match status" value="1"/>
</dbReference>
<dbReference type="InterPro" id="IPR033749">
    <property type="entry name" value="Polyprenyl_synt_CS"/>
</dbReference>
<keyword evidence="6" id="KW-0414">Isoprene biosynthesis</keyword>
<accession>A0A4D6Y1R0</accession>
<dbReference type="CDD" id="cd00685">
    <property type="entry name" value="Trans_IPPS_HT"/>
    <property type="match status" value="1"/>
</dbReference>
<comment type="similarity">
    <text evidence="2 7">Belongs to the FPP/GGPP synthase family.</text>
</comment>
<evidence type="ECO:0000256" key="4">
    <source>
        <dbReference type="ARBA" id="ARBA00022723"/>
    </source>
</evidence>
<dbReference type="RefSeq" id="WP_158355165.1">
    <property type="nucleotide sequence ID" value="NZ_CP034867.1"/>
</dbReference>